<dbReference type="EMBL" id="JAMTCO010000008">
    <property type="protein sequence ID" value="MCP2270997.1"/>
    <property type="molecule type" value="Genomic_DNA"/>
</dbReference>
<dbReference type="InterPro" id="IPR034660">
    <property type="entry name" value="DinB/YfiT-like"/>
</dbReference>
<accession>A0ABT1IED7</accession>
<comment type="caution">
    <text evidence="2">The sequence shown here is derived from an EMBL/GenBank/DDBJ whole genome shotgun (WGS) entry which is preliminary data.</text>
</comment>
<dbReference type="SUPFAM" id="SSF109854">
    <property type="entry name" value="DinB/YfiT-like putative metalloenzymes"/>
    <property type="match status" value="1"/>
</dbReference>
<dbReference type="Pfam" id="PF11716">
    <property type="entry name" value="MDMPI_N"/>
    <property type="match status" value="1"/>
</dbReference>
<protein>
    <submittedName>
        <fullName evidence="2">TIGR03083 family protein</fullName>
    </submittedName>
</protein>
<dbReference type="RefSeq" id="WP_253887957.1">
    <property type="nucleotide sequence ID" value="NZ_BAAAVB010000014.1"/>
</dbReference>
<evidence type="ECO:0000313" key="2">
    <source>
        <dbReference type="EMBL" id="MCP2270997.1"/>
    </source>
</evidence>
<feature type="domain" description="Mycothiol-dependent maleylpyruvate isomerase metal-binding" evidence="1">
    <location>
        <begin position="27"/>
        <end position="96"/>
    </location>
</feature>
<dbReference type="InterPro" id="IPR024344">
    <property type="entry name" value="MDMPI_metal-binding"/>
</dbReference>
<keyword evidence="3" id="KW-1185">Reference proteome</keyword>
<dbReference type="Proteomes" id="UP001205185">
    <property type="component" value="Unassembled WGS sequence"/>
</dbReference>
<sequence length="225" mass="24130">MIQRLVPNNIAYGHVRETVTALLTENPDLADTPVPACPGWTARDLFAHLVEVCDHAMGQLTGTPRIPPFTAKGMDIPQIAQAWAERAEEADRLLADGGGRLGRVGVMDAFTHELDLRYALGLPLPIDTHPAVPRAFDVVISGLSASITTHDLPALLVRTPTETWIAGEGDPAATLSGDRLTIYRALAGRRAPAAIAELDWTGDPHRWIPAFTWGPFAPATAAPES</sequence>
<organism evidence="2 3">
    <name type="scientific">Actinokineospora diospyrosa</name>
    <dbReference type="NCBI Taxonomy" id="103728"/>
    <lineage>
        <taxon>Bacteria</taxon>
        <taxon>Bacillati</taxon>
        <taxon>Actinomycetota</taxon>
        <taxon>Actinomycetes</taxon>
        <taxon>Pseudonocardiales</taxon>
        <taxon>Pseudonocardiaceae</taxon>
        <taxon>Actinokineospora</taxon>
    </lineage>
</organism>
<evidence type="ECO:0000259" key="1">
    <source>
        <dbReference type="Pfam" id="PF11716"/>
    </source>
</evidence>
<evidence type="ECO:0000313" key="3">
    <source>
        <dbReference type="Proteomes" id="UP001205185"/>
    </source>
</evidence>
<dbReference type="NCBIfam" id="TIGR03083">
    <property type="entry name" value="maleylpyruvate isomerase family mycothiol-dependent enzyme"/>
    <property type="match status" value="1"/>
</dbReference>
<dbReference type="InterPro" id="IPR017517">
    <property type="entry name" value="Maleyloyr_isom"/>
</dbReference>
<gene>
    <name evidence="2" type="ORF">LV75_003509</name>
</gene>
<reference evidence="2 3" key="1">
    <citation type="submission" date="2022-06" db="EMBL/GenBank/DDBJ databases">
        <title>Genomic Encyclopedia of Archaeal and Bacterial Type Strains, Phase II (KMG-II): from individual species to whole genera.</title>
        <authorList>
            <person name="Goeker M."/>
        </authorList>
    </citation>
    <scope>NUCLEOTIDE SEQUENCE [LARGE SCALE GENOMIC DNA]</scope>
    <source>
        <strain evidence="2 3">DSM 44255</strain>
    </source>
</reference>
<proteinExistence type="predicted"/>
<name>A0ABT1IED7_9PSEU</name>